<evidence type="ECO:0000313" key="4">
    <source>
        <dbReference type="Proteomes" id="UP001205063"/>
    </source>
</evidence>
<feature type="transmembrane region" description="Helical" evidence="2">
    <location>
        <begin position="37"/>
        <end position="56"/>
    </location>
</feature>
<feature type="compositionally biased region" description="Polar residues" evidence="1">
    <location>
        <begin position="23"/>
        <end position="32"/>
    </location>
</feature>
<protein>
    <submittedName>
        <fullName evidence="3">Uncharacterized protein</fullName>
    </submittedName>
</protein>
<evidence type="ECO:0000313" key="3">
    <source>
        <dbReference type="EMBL" id="MCQ4948691.1"/>
    </source>
</evidence>
<dbReference type="AlphaFoldDB" id="A0AAW5KBI7"/>
<feature type="transmembrane region" description="Helical" evidence="2">
    <location>
        <begin position="62"/>
        <end position="82"/>
    </location>
</feature>
<name>A0AAW5KBI7_9FIRM</name>
<accession>A0AAW5KBI7</accession>
<keyword evidence="2" id="KW-1133">Transmembrane helix</keyword>
<evidence type="ECO:0000256" key="2">
    <source>
        <dbReference type="SAM" id="Phobius"/>
    </source>
</evidence>
<sequence>MGDGSQRISPSLTGERAQRETEAATTPQQQRGTGPPIGLGLFTLLALVLLALITFRRCPLDLVSIAMAEVVAAFELGRLLGVPRREDNRPRRWNT</sequence>
<dbReference type="Proteomes" id="UP001205063">
    <property type="component" value="Unassembled WGS sequence"/>
</dbReference>
<proteinExistence type="predicted"/>
<keyword evidence="2" id="KW-0812">Transmembrane</keyword>
<feature type="compositionally biased region" description="Polar residues" evidence="1">
    <location>
        <begin position="1"/>
        <end position="12"/>
    </location>
</feature>
<keyword evidence="2" id="KW-0472">Membrane</keyword>
<evidence type="ECO:0000256" key="1">
    <source>
        <dbReference type="SAM" id="MobiDB-lite"/>
    </source>
</evidence>
<organism evidence="3 4">
    <name type="scientific">Bittarella massiliensis</name>
    <name type="common">ex Durand et al. 2017</name>
    <dbReference type="NCBI Taxonomy" id="1720313"/>
    <lineage>
        <taxon>Bacteria</taxon>
        <taxon>Bacillati</taxon>
        <taxon>Bacillota</taxon>
        <taxon>Clostridia</taxon>
        <taxon>Eubacteriales</taxon>
        <taxon>Oscillospiraceae</taxon>
        <taxon>Bittarella (ex Durand et al. 2017)</taxon>
    </lineage>
</organism>
<reference evidence="3" key="1">
    <citation type="submission" date="2022-06" db="EMBL/GenBank/DDBJ databases">
        <title>Isolation of gut microbiota from human fecal samples.</title>
        <authorList>
            <person name="Pamer E.G."/>
            <person name="Barat B."/>
            <person name="Waligurski E."/>
            <person name="Medina S."/>
            <person name="Paddock L."/>
            <person name="Mostad J."/>
        </authorList>
    </citation>
    <scope>NUCLEOTIDE SEQUENCE</scope>
    <source>
        <strain evidence="3">DFI.7.96</strain>
    </source>
</reference>
<dbReference type="RefSeq" id="WP_256135466.1">
    <property type="nucleotide sequence ID" value="NZ_JANGAB010000001.1"/>
</dbReference>
<comment type="caution">
    <text evidence="3">The sequence shown here is derived from an EMBL/GenBank/DDBJ whole genome shotgun (WGS) entry which is preliminary data.</text>
</comment>
<gene>
    <name evidence="3" type="ORF">NE646_03260</name>
</gene>
<dbReference type="EMBL" id="JANGAB010000001">
    <property type="protein sequence ID" value="MCQ4948691.1"/>
    <property type="molecule type" value="Genomic_DNA"/>
</dbReference>
<feature type="region of interest" description="Disordered" evidence="1">
    <location>
        <begin position="1"/>
        <end position="35"/>
    </location>
</feature>